<sequence length="94" mass="10545">MPVKKAELAQRLAERFGVSKKQGLEWLDAFTEEITKVLRTGDKVNITGFGIFKVSDRKAREGINPKTGEKIHIAASKKPRFTAGKFLKEAVKMQ</sequence>
<dbReference type="Proteomes" id="UP000177594">
    <property type="component" value="Unassembled WGS sequence"/>
</dbReference>
<dbReference type="EMBL" id="MGIZ01000026">
    <property type="protein sequence ID" value="OGM99145.1"/>
    <property type="molecule type" value="Genomic_DNA"/>
</dbReference>
<evidence type="ECO:0000256" key="1">
    <source>
        <dbReference type="ARBA" id="ARBA00023067"/>
    </source>
</evidence>
<name>A0A1F8EGI2_9BACT</name>
<dbReference type="PROSITE" id="PS00045">
    <property type="entry name" value="HISTONE_LIKE"/>
    <property type="match status" value="1"/>
</dbReference>
<evidence type="ECO:0000256" key="3">
    <source>
        <dbReference type="RuleBase" id="RU003939"/>
    </source>
</evidence>
<dbReference type="SUPFAM" id="SSF47729">
    <property type="entry name" value="IHF-like DNA-binding proteins"/>
    <property type="match status" value="1"/>
</dbReference>
<dbReference type="PANTHER" id="PTHR33175">
    <property type="entry name" value="DNA-BINDING PROTEIN HU"/>
    <property type="match status" value="1"/>
</dbReference>
<dbReference type="InterPro" id="IPR020816">
    <property type="entry name" value="Histone-like_DNA-bd_CS"/>
</dbReference>
<accession>A0A1F8EGI2</accession>
<reference evidence="4 5" key="1">
    <citation type="journal article" date="2016" name="Nat. Commun.">
        <title>Thousands of microbial genomes shed light on interconnected biogeochemical processes in an aquifer system.</title>
        <authorList>
            <person name="Anantharaman K."/>
            <person name="Brown C.T."/>
            <person name="Hug L.A."/>
            <person name="Sharon I."/>
            <person name="Castelle C.J."/>
            <person name="Probst A.J."/>
            <person name="Thomas B.C."/>
            <person name="Singh A."/>
            <person name="Wilkins M.J."/>
            <person name="Karaoz U."/>
            <person name="Brodie E.L."/>
            <person name="Williams K.H."/>
            <person name="Hubbard S.S."/>
            <person name="Banfield J.F."/>
        </authorList>
    </citation>
    <scope>NUCLEOTIDE SEQUENCE [LARGE SCALE GENOMIC DNA]</scope>
</reference>
<dbReference type="SMART" id="SM00411">
    <property type="entry name" value="BHL"/>
    <property type="match status" value="1"/>
</dbReference>
<dbReference type="Gene3D" id="4.10.520.10">
    <property type="entry name" value="IHF-like DNA-binding proteins"/>
    <property type="match status" value="1"/>
</dbReference>
<keyword evidence="2" id="KW-0238">DNA-binding</keyword>
<evidence type="ECO:0000256" key="2">
    <source>
        <dbReference type="ARBA" id="ARBA00023125"/>
    </source>
</evidence>
<dbReference type="PANTHER" id="PTHR33175:SF3">
    <property type="entry name" value="DNA-BINDING PROTEIN HU-BETA"/>
    <property type="match status" value="1"/>
</dbReference>
<dbReference type="AlphaFoldDB" id="A0A1F8EGI2"/>
<dbReference type="GO" id="GO:0003677">
    <property type="term" value="F:DNA binding"/>
    <property type="evidence" value="ECO:0007669"/>
    <property type="project" value="UniProtKB-KW"/>
</dbReference>
<dbReference type="GO" id="GO:0030261">
    <property type="term" value="P:chromosome condensation"/>
    <property type="evidence" value="ECO:0007669"/>
    <property type="project" value="UniProtKB-KW"/>
</dbReference>
<proteinExistence type="inferred from homology"/>
<dbReference type="PRINTS" id="PR01727">
    <property type="entry name" value="DNABINDINGHU"/>
</dbReference>
<organism evidence="4 5">
    <name type="scientific">Candidatus Yanofskybacteria bacterium RIFCSPHIGHO2_01_FULL_39_8b</name>
    <dbReference type="NCBI Taxonomy" id="1802659"/>
    <lineage>
        <taxon>Bacteria</taxon>
        <taxon>Candidatus Yanofskyibacteriota</taxon>
    </lineage>
</organism>
<dbReference type="CDD" id="cd13831">
    <property type="entry name" value="HU"/>
    <property type="match status" value="1"/>
</dbReference>
<keyword evidence="1" id="KW-0226">DNA condensation</keyword>
<evidence type="ECO:0000313" key="5">
    <source>
        <dbReference type="Proteomes" id="UP000177594"/>
    </source>
</evidence>
<dbReference type="InterPro" id="IPR010992">
    <property type="entry name" value="IHF-like_DNA-bd_dom_sf"/>
</dbReference>
<evidence type="ECO:0000313" key="4">
    <source>
        <dbReference type="EMBL" id="OGM99145.1"/>
    </source>
</evidence>
<evidence type="ECO:0008006" key="6">
    <source>
        <dbReference type="Google" id="ProtNLM"/>
    </source>
</evidence>
<protein>
    <recommendedName>
        <fullName evidence="6">DNA-binding protein</fullName>
    </recommendedName>
</protein>
<gene>
    <name evidence="4" type="ORF">A2817_03110</name>
</gene>
<dbReference type="GO" id="GO:0030527">
    <property type="term" value="F:structural constituent of chromatin"/>
    <property type="evidence" value="ECO:0007669"/>
    <property type="project" value="InterPro"/>
</dbReference>
<dbReference type="InterPro" id="IPR000119">
    <property type="entry name" value="Hist_DNA-bd"/>
</dbReference>
<comment type="caution">
    <text evidence="4">The sequence shown here is derived from an EMBL/GenBank/DDBJ whole genome shotgun (WGS) entry which is preliminary data.</text>
</comment>
<comment type="similarity">
    <text evidence="3">Belongs to the bacterial histone-like protein family.</text>
</comment>
<dbReference type="Pfam" id="PF00216">
    <property type="entry name" value="Bac_DNA_binding"/>
    <property type="match status" value="1"/>
</dbReference>